<reference evidence="7 8" key="1">
    <citation type="submission" date="2013-04" db="EMBL/GenBank/DDBJ databases">
        <authorList>
            <person name="Weinstock G."/>
            <person name="Sodergren E."/>
            <person name="Lobos E.A."/>
            <person name="Fulton L."/>
            <person name="Fulton R."/>
            <person name="Courtney L."/>
            <person name="Fronick C."/>
            <person name="O'Laughlin M."/>
            <person name="Godfrey J."/>
            <person name="Wilson R.M."/>
            <person name="Miner T."/>
            <person name="Farmer C."/>
            <person name="Delehaunty K."/>
            <person name="Cordes M."/>
            <person name="Minx P."/>
            <person name="Tomlinson C."/>
            <person name="Chen J."/>
            <person name="Wollam A."/>
            <person name="Pepin K.H."/>
            <person name="Palsikar V.B."/>
            <person name="Zhang X."/>
            <person name="Suruliraj S."/>
            <person name="Perna N.T."/>
            <person name="Plunkett G."/>
            <person name="Warren W."/>
            <person name="Mitreva M."/>
            <person name="Mardis E.R."/>
            <person name="Wilson R.K."/>
        </authorList>
    </citation>
    <scope>NUCLEOTIDE SEQUENCE [LARGE SCALE GENOMIC DNA]</scope>
    <source>
        <strain evidence="7 8">DSM 4568</strain>
    </source>
</reference>
<comment type="similarity">
    <text evidence="1">Belongs to the SIS family. GutQ/KpsF subfamily.</text>
</comment>
<evidence type="ECO:0000313" key="8">
    <source>
        <dbReference type="Proteomes" id="UP000014585"/>
    </source>
</evidence>
<dbReference type="InterPro" id="IPR035474">
    <property type="entry name" value="SIS_Kpsf"/>
</dbReference>
<dbReference type="PATRIC" id="fig|566551.4.peg.1152"/>
<name>S3JEL5_9ENTR</name>
<dbReference type="AlphaFoldDB" id="S3JEL5"/>
<evidence type="ECO:0000256" key="2">
    <source>
        <dbReference type="ARBA" id="ARBA00011881"/>
    </source>
</evidence>
<keyword evidence="4" id="KW-0677">Repeat</keyword>
<dbReference type="SUPFAM" id="SSF53697">
    <property type="entry name" value="SIS domain"/>
    <property type="match status" value="1"/>
</dbReference>
<protein>
    <recommendedName>
        <fullName evidence="3">arabinose-5-phosphate isomerase</fullName>
        <ecNumber evidence="3">5.3.1.13</ecNumber>
    </recommendedName>
</protein>
<evidence type="ECO:0000313" key="7">
    <source>
        <dbReference type="EMBL" id="EPF18647.1"/>
    </source>
</evidence>
<dbReference type="HOGENOM" id="CLU_040681_5_3_6"/>
<dbReference type="PANTHER" id="PTHR42745:SF1">
    <property type="entry name" value="ARABINOSE 5-PHOSPHATE ISOMERASE KDSD"/>
    <property type="match status" value="1"/>
</dbReference>
<organism evidence="7 8">
    <name type="scientific">Cedecea davisae DSM 4568</name>
    <dbReference type="NCBI Taxonomy" id="566551"/>
    <lineage>
        <taxon>Bacteria</taxon>
        <taxon>Pseudomonadati</taxon>
        <taxon>Pseudomonadota</taxon>
        <taxon>Gammaproteobacteria</taxon>
        <taxon>Enterobacterales</taxon>
        <taxon>Enterobacteriaceae</taxon>
        <taxon>Cedecea</taxon>
    </lineage>
</organism>
<dbReference type="GO" id="GO:0019146">
    <property type="term" value="F:arabinose-5-phosphate isomerase activity"/>
    <property type="evidence" value="ECO:0007669"/>
    <property type="project" value="UniProtKB-EC"/>
</dbReference>
<feature type="domain" description="SIS" evidence="6">
    <location>
        <begin position="51"/>
        <end position="194"/>
    </location>
</feature>
<evidence type="ECO:0000256" key="5">
    <source>
        <dbReference type="ARBA" id="ARBA00023122"/>
    </source>
</evidence>
<evidence type="ECO:0000256" key="3">
    <source>
        <dbReference type="ARBA" id="ARBA00012545"/>
    </source>
</evidence>
<dbReference type="InterPro" id="IPR050986">
    <property type="entry name" value="GutQ/KpsF_isomerases"/>
</dbReference>
<dbReference type="GO" id="GO:1901135">
    <property type="term" value="P:carbohydrate derivative metabolic process"/>
    <property type="evidence" value="ECO:0007669"/>
    <property type="project" value="InterPro"/>
</dbReference>
<evidence type="ECO:0000259" key="6">
    <source>
        <dbReference type="PROSITE" id="PS51464"/>
    </source>
</evidence>
<dbReference type="STRING" id="566551.HMPREF0201_01252"/>
<dbReference type="FunFam" id="3.40.50.10490:FF:000011">
    <property type="entry name" value="Arabinose 5-phosphate isomerase"/>
    <property type="match status" value="1"/>
</dbReference>
<evidence type="ECO:0000256" key="4">
    <source>
        <dbReference type="ARBA" id="ARBA00022737"/>
    </source>
</evidence>
<proteinExistence type="inferred from homology"/>
<dbReference type="InterPro" id="IPR046348">
    <property type="entry name" value="SIS_dom_sf"/>
</dbReference>
<dbReference type="GO" id="GO:0097367">
    <property type="term" value="F:carbohydrate derivative binding"/>
    <property type="evidence" value="ECO:0007669"/>
    <property type="project" value="InterPro"/>
</dbReference>
<dbReference type="EC" id="5.3.1.13" evidence="3"/>
<keyword evidence="7" id="KW-0413">Isomerase</keyword>
<accession>S3JEL5</accession>
<dbReference type="Gene3D" id="3.40.50.10490">
    <property type="entry name" value="Glucose-6-phosphate isomerase like protein, domain 1"/>
    <property type="match status" value="1"/>
</dbReference>
<comment type="subunit">
    <text evidence="2">Homotetramer.</text>
</comment>
<dbReference type="Proteomes" id="UP000014585">
    <property type="component" value="Unassembled WGS sequence"/>
</dbReference>
<dbReference type="Pfam" id="PF01380">
    <property type="entry name" value="SIS"/>
    <property type="match status" value="1"/>
</dbReference>
<dbReference type="InterPro" id="IPR001347">
    <property type="entry name" value="SIS_dom"/>
</dbReference>
<keyword evidence="5" id="KW-0129">CBS domain</keyword>
<dbReference type="PROSITE" id="PS51464">
    <property type="entry name" value="SIS"/>
    <property type="match status" value="1"/>
</dbReference>
<dbReference type="GO" id="GO:0005975">
    <property type="term" value="P:carbohydrate metabolic process"/>
    <property type="evidence" value="ECO:0007669"/>
    <property type="project" value="InterPro"/>
</dbReference>
<dbReference type="PANTHER" id="PTHR42745">
    <property type="match status" value="1"/>
</dbReference>
<sequence>MHNQDGYFKEIKMDNEIKTQHLINRGRNVLTEEAEVIISATTNINEQFAEAIKIILNISGKVIACAIGKPGYIARKISSTFSSTGTASFYLHPAEALHGDLGRVSREDVMLILSNSGETAEIIHMLPTLKHIGLPIISICGGPGSTLAKNSDVVISSQVARECCPLNLAPTSSTTLALVLGDALAVTLLQERGFSRQDFALFHPGGSLGSRLRQAI</sequence>
<dbReference type="NCBIfam" id="TIGR00393">
    <property type="entry name" value="kpsF"/>
    <property type="match status" value="1"/>
</dbReference>
<comment type="caution">
    <text evidence="7">The sequence shown here is derived from an EMBL/GenBank/DDBJ whole genome shotgun (WGS) entry which is preliminary data.</text>
</comment>
<dbReference type="EMBL" id="ATDT01000006">
    <property type="protein sequence ID" value="EPF18647.1"/>
    <property type="molecule type" value="Genomic_DNA"/>
</dbReference>
<dbReference type="CDD" id="cd05014">
    <property type="entry name" value="SIS_Kpsf"/>
    <property type="match status" value="1"/>
</dbReference>
<gene>
    <name evidence="7" type="ORF">HMPREF0201_01252</name>
</gene>
<evidence type="ECO:0000256" key="1">
    <source>
        <dbReference type="ARBA" id="ARBA00008165"/>
    </source>
</evidence>
<dbReference type="InterPro" id="IPR004800">
    <property type="entry name" value="KdsD/KpsF-type"/>
</dbReference>